<dbReference type="AlphaFoldDB" id="A0A1S2VS58"/>
<protein>
    <recommendedName>
        <fullName evidence="4 13">Tetraacyldisaccharide 4'-kinase</fullName>
        <ecNumber evidence="3 13">2.7.1.130</ecNumber>
    </recommendedName>
    <alternativeName>
        <fullName evidence="12 13">Lipid A 4'-kinase</fullName>
    </alternativeName>
</protein>
<comment type="function">
    <text evidence="1 13">Transfers the gamma-phosphate of ATP to the 4'-position of a tetraacyldisaccharide 1-phosphate intermediate (termed DS-1-P) to form tetraacyldisaccharide 1,4'-bis-phosphate (lipid IVA).</text>
</comment>
<evidence type="ECO:0000256" key="5">
    <source>
        <dbReference type="ARBA" id="ARBA00022516"/>
    </source>
</evidence>
<proteinExistence type="inferred from homology"/>
<evidence type="ECO:0000256" key="4">
    <source>
        <dbReference type="ARBA" id="ARBA00016436"/>
    </source>
</evidence>
<keyword evidence="6 13" id="KW-0441">Lipid A biosynthesis</keyword>
<comment type="pathway">
    <text evidence="2 13">Glycolipid biosynthesis; lipid IV(A) biosynthesis; lipid IV(A) from (3R)-3-hydroxytetradecanoyl-[acyl-carrier-protein] and UDP-N-acetyl-alpha-D-glucosamine: step 6/6.</text>
</comment>
<dbReference type="HAMAP" id="MF_00409">
    <property type="entry name" value="LpxK"/>
    <property type="match status" value="1"/>
</dbReference>
<evidence type="ECO:0000256" key="3">
    <source>
        <dbReference type="ARBA" id="ARBA00012071"/>
    </source>
</evidence>
<sequence length="352" mass="39856">MHFDQFFIVLSFFLRPLSVLYGFVTDVRNISYDKNWQRSQVPQQKIISVGNLTVGGTGKTPMVEYLLAYFAGRRPAGTIATLSRGYGRLTKGFRIATEADTAETIGDEPLQVYRKFGREVCITVGEKRVAALARLAVLRPAIDLVILDDAYQHRPVRPHLSVLLMDFNRPFYLDHPFPAGRLRERRHGARRADMIVVTKCPDDLPVTKQEAIVRHIRQYSRAGTPVFFAGLTYQTPNAFSEQNTGPMPPRVILVTGIAQAGPLEAYVKAQYTMLRHERFGDHHRYSRADLDRIIADLSGDVALLTTEKDQVKLAALFTEEEQQRLPLFYLPIGVKFLSGDDEFGKILDRTMN</sequence>
<dbReference type="InterPro" id="IPR027417">
    <property type="entry name" value="P-loop_NTPase"/>
</dbReference>
<dbReference type="Pfam" id="PF02606">
    <property type="entry name" value="LpxK"/>
    <property type="match status" value="1"/>
</dbReference>
<feature type="binding site" evidence="13">
    <location>
        <begin position="53"/>
        <end position="60"/>
    </location>
    <ligand>
        <name>ATP</name>
        <dbReference type="ChEBI" id="CHEBI:30616"/>
    </ligand>
</feature>
<evidence type="ECO:0000256" key="6">
    <source>
        <dbReference type="ARBA" id="ARBA00022556"/>
    </source>
</evidence>
<dbReference type="EC" id="2.7.1.130" evidence="3 13"/>
<evidence type="ECO:0000256" key="10">
    <source>
        <dbReference type="ARBA" id="ARBA00022840"/>
    </source>
</evidence>
<dbReference type="EMBL" id="MORL01000001">
    <property type="protein sequence ID" value="OIN60768.1"/>
    <property type="molecule type" value="Genomic_DNA"/>
</dbReference>
<dbReference type="UniPathway" id="UPA00359">
    <property type="reaction ID" value="UER00482"/>
</dbReference>
<name>A0A1S2VS58_9BACT</name>
<dbReference type="GO" id="GO:0009245">
    <property type="term" value="P:lipid A biosynthetic process"/>
    <property type="evidence" value="ECO:0007669"/>
    <property type="project" value="UniProtKB-UniRule"/>
</dbReference>
<organism evidence="14 15">
    <name type="scientific">Arsenicibacter rosenii</name>
    <dbReference type="NCBI Taxonomy" id="1750698"/>
    <lineage>
        <taxon>Bacteria</taxon>
        <taxon>Pseudomonadati</taxon>
        <taxon>Bacteroidota</taxon>
        <taxon>Cytophagia</taxon>
        <taxon>Cytophagales</taxon>
        <taxon>Spirosomataceae</taxon>
        <taxon>Arsenicibacter</taxon>
    </lineage>
</organism>
<evidence type="ECO:0000256" key="13">
    <source>
        <dbReference type="HAMAP-Rule" id="MF_00409"/>
    </source>
</evidence>
<dbReference type="PANTHER" id="PTHR42724:SF1">
    <property type="entry name" value="TETRAACYLDISACCHARIDE 4'-KINASE, MITOCHONDRIAL-RELATED"/>
    <property type="match status" value="1"/>
</dbReference>
<evidence type="ECO:0000313" key="15">
    <source>
        <dbReference type="Proteomes" id="UP000181790"/>
    </source>
</evidence>
<dbReference type="NCBIfam" id="TIGR00682">
    <property type="entry name" value="lpxK"/>
    <property type="match status" value="1"/>
</dbReference>
<reference evidence="14 15" key="1">
    <citation type="submission" date="2016-10" db="EMBL/GenBank/DDBJ databases">
        <title>Arsenicibacter rosenii gen. nov., sp. nov., an efficient arsenic-methylating bacterium isolated from an arsenic-contaminated paddy soil.</title>
        <authorList>
            <person name="Huang K."/>
        </authorList>
    </citation>
    <scope>NUCLEOTIDE SEQUENCE [LARGE SCALE GENOMIC DNA]</scope>
    <source>
        <strain evidence="14 15">SM-1</strain>
    </source>
</reference>
<dbReference type="GO" id="GO:0005886">
    <property type="term" value="C:plasma membrane"/>
    <property type="evidence" value="ECO:0007669"/>
    <property type="project" value="TreeGrafter"/>
</dbReference>
<dbReference type="SUPFAM" id="SSF52540">
    <property type="entry name" value="P-loop containing nucleoside triphosphate hydrolases"/>
    <property type="match status" value="1"/>
</dbReference>
<evidence type="ECO:0000256" key="8">
    <source>
        <dbReference type="ARBA" id="ARBA00022741"/>
    </source>
</evidence>
<comment type="caution">
    <text evidence="14">The sequence shown here is derived from an EMBL/GenBank/DDBJ whole genome shotgun (WGS) entry which is preliminary data.</text>
</comment>
<dbReference type="GO" id="GO:0009029">
    <property type="term" value="F:lipid-A 4'-kinase activity"/>
    <property type="evidence" value="ECO:0007669"/>
    <property type="project" value="UniProtKB-UniRule"/>
</dbReference>
<evidence type="ECO:0000256" key="7">
    <source>
        <dbReference type="ARBA" id="ARBA00022679"/>
    </source>
</evidence>
<keyword evidence="15" id="KW-1185">Reference proteome</keyword>
<evidence type="ECO:0000256" key="12">
    <source>
        <dbReference type="ARBA" id="ARBA00029757"/>
    </source>
</evidence>
<evidence type="ECO:0000256" key="9">
    <source>
        <dbReference type="ARBA" id="ARBA00022777"/>
    </source>
</evidence>
<dbReference type="GO" id="GO:0005524">
    <property type="term" value="F:ATP binding"/>
    <property type="evidence" value="ECO:0007669"/>
    <property type="project" value="UniProtKB-UniRule"/>
</dbReference>
<keyword evidence="5 13" id="KW-0444">Lipid biosynthesis</keyword>
<gene>
    <name evidence="13" type="primary">lpxK</name>
    <name evidence="14" type="ORF">BLX24_01315</name>
</gene>
<dbReference type="PANTHER" id="PTHR42724">
    <property type="entry name" value="TETRAACYLDISACCHARIDE 4'-KINASE"/>
    <property type="match status" value="1"/>
</dbReference>
<dbReference type="InterPro" id="IPR003758">
    <property type="entry name" value="LpxK"/>
</dbReference>
<comment type="catalytic activity">
    <reaction evidence="13">
        <text>a lipid A disaccharide + ATP = a lipid IVA + ADP + H(+)</text>
        <dbReference type="Rhea" id="RHEA:67840"/>
        <dbReference type="ChEBI" id="CHEBI:15378"/>
        <dbReference type="ChEBI" id="CHEBI:30616"/>
        <dbReference type="ChEBI" id="CHEBI:176343"/>
        <dbReference type="ChEBI" id="CHEBI:176425"/>
        <dbReference type="ChEBI" id="CHEBI:456216"/>
        <dbReference type="EC" id="2.7.1.130"/>
    </reaction>
</comment>
<evidence type="ECO:0000256" key="1">
    <source>
        <dbReference type="ARBA" id="ARBA00002274"/>
    </source>
</evidence>
<evidence type="ECO:0000313" key="14">
    <source>
        <dbReference type="EMBL" id="OIN60768.1"/>
    </source>
</evidence>
<dbReference type="Proteomes" id="UP000181790">
    <property type="component" value="Unassembled WGS sequence"/>
</dbReference>
<keyword evidence="8 13" id="KW-0547">Nucleotide-binding</keyword>
<evidence type="ECO:0000256" key="11">
    <source>
        <dbReference type="ARBA" id="ARBA00023098"/>
    </source>
</evidence>
<evidence type="ECO:0000256" key="2">
    <source>
        <dbReference type="ARBA" id="ARBA00004870"/>
    </source>
</evidence>
<comment type="similarity">
    <text evidence="13">Belongs to the LpxK family.</text>
</comment>
<accession>A0A1S2VS58</accession>
<keyword evidence="10 13" id="KW-0067">ATP-binding</keyword>
<keyword evidence="7 13" id="KW-0808">Transferase</keyword>
<keyword evidence="9 13" id="KW-0418">Kinase</keyword>
<dbReference type="GO" id="GO:0009244">
    <property type="term" value="P:lipopolysaccharide core region biosynthetic process"/>
    <property type="evidence" value="ECO:0007669"/>
    <property type="project" value="TreeGrafter"/>
</dbReference>
<keyword evidence="11 13" id="KW-0443">Lipid metabolism</keyword>